<keyword evidence="1" id="KW-1133">Transmembrane helix</keyword>
<evidence type="ECO:0000313" key="2">
    <source>
        <dbReference type="EMBL" id="NYH75664.1"/>
    </source>
</evidence>
<evidence type="ECO:0000313" key="3">
    <source>
        <dbReference type="Proteomes" id="UP000578688"/>
    </source>
</evidence>
<feature type="transmembrane region" description="Helical" evidence="1">
    <location>
        <begin position="55"/>
        <end position="75"/>
    </location>
</feature>
<dbReference type="Proteomes" id="UP000578688">
    <property type="component" value="Unassembled WGS sequence"/>
</dbReference>
<keyword evidence="3" id="KW-1185">Reference proteome</keyword>
<name>A0A7Z0BS81_9GAMM</name>
<sequence>MKNKKQWALWLARTLLVSVVMSFFAVFIAALLVLVVRGRGWNLVELIDSSLSFSWRLGTILTAVAVVLVFIGSLSKVKDEKSEEKVTHKE</sequence>
<evidence type="ECO:0000256" key="1">
    <source>
        <dbReference type="SAM" id="Phobius"/>
    </source>
</evidence>
<organism evidence="2 3">
    <name type="scientific">Phytopseudomonas flavescens</name>
    <dbReference type="NCBI Taxonomy" id="29435"/>
    <lineage>
        <taxon>Bacteria</taxon>
        <taxon>Pseudomonadati</taxon>
        <taxon>Pseudomonadota</taxon>
        <taxon>Gammaproteobacteria</taxon>
        <taxon>Pseudomonadales</taxon>
        <taxon>Pseudomonadaceae</taxon>
        <taxon>Phytopseudomonas</taxon>
    </lineage>
</organism>
<comment type="caution">
    <text evidence="2">The sequence shown here is derived from an EMBL/GenBank/DDBJ whole genome shotgun (WGS) entry which is preliminary data.</text>
</comment>
<feature type="transmembrane region" description="Helical" evidence="1">
    <location>
        <begin position="7"/>
        <end position="35"/>
    </location>
</feature>
<gene>
    <name evidence="2" type="ORF">FHR27_004274</name>
</gene>
<dbReference type="RefSeq" id="WP_179539507.1">
    <property type="nucleotide sequence ID" value="NZ_JACBYV010000001.1"/>
</dbReference>
<proteinExistence type="predicted"/>
<protein>
    <submittedName>
        <fullName evidence="2">ABC-type spermidine/putrescine transport system permease subunit II</fullName>
    </submittedName>
</protein>
<dbReference type="AlphaFoldDB" id="A0A7Z0BS81"/>
<keyword evidence="1" id="KW-0472">Membrane</keyword>
<keyword evidence="1" id="KW-0812">Transmembrane</keyword>
<accession>A0A7Z0BS81</accession>
<reference evidence="2 3" key="1">
    <citation type="submission" date="2020-07" db="EMBL/GenBank/DDBJ databases">
        <title>Genomic analyses of the natural microbiome of Caenorhabditis elegans.</title>
        <authorList>
            <person name="Samuel B."/>
        </authorList>
    </citation>
    <scope>NUCLEOTIDE SEQUENCE [LARGE SCALE GENOMIC DNA]</scope>
    <source>
        <strain evidence="2 3">BIGb0408</strain>
    </source>
</reference>
<dbReference type="EMBL" id="JACBYV010000001">
    <property type="protein sequence ID" value="NYH75664.1"/>
    <property type="molecule type" value="Genomic_DNA"/>
</dbReference>